<organism evidence="2 3">
    <name type="scientific">Riccia fluitans</name>
    <dbReference type="NCBI Taxonomy" id="41844"/>
    <lineage>
        <taxon>Eukaryota</taxon>
        <taxon>Viridiplantae</taxon>
        <taxon>Streptophyta</taxon>
        <taxon>Embryophyta</taxon>
        <taxon>Marchantiophyta</taxon>
        <taxon>Marchantiopsida</taxon>
        <taxon>Marchantiidae</taxon>
        <taxon>Marchantiales</taxon>
        <taxon>Ricciaceae</taxon>
        <taxon>Riccia</taxon>
    </lineage>
</organism>
<sequence>MTTILNPTRTRGLEINHRGQKEGVSVKLRGVGPGIQDPPSQSGKQTGYLPKPSGAKAGENISINGGGLIIRFKHLLLMIENKSAKFFLFSFEISLHDNPGISGLACVQRETVNSYRSWIQTFYVFWNIQVQVGQGKSAVQLSIQVTPQGSRGEVELECVRNKEENGDTTGYTVSVKRMKLLALAQSRDPNLAKLRHAEMNKRRLRILIIR</sequence>
<dbReference type="AlphaFoldDB" id="A0ABD1Y9P9"/>
<dbReference type="EMBL" id="JBHFFA010000006">
    <property type="protein sequence ID" value="KAL2623473.1"/>
    <property type="molecule type" value="Genomic_DNA"/>
</dbReference>
<comment type="caution">
    <text evidence="2">The sequence shown here is derived from an EMBL/GenBank/DDBJ whole genome shotgun (WGS) entry which is preliminary data.</text>
</comment>
<evidence type="ECO:0000256" key="1">
    <source>
        <dbReference type="SAM" id="MobiDB-lite"/>
    </source>
</evidence>
<name>A0ABD1Y9P9_9MARC</name>
<gene>
    <name evidence="2" type="ORF">R1flu_003678</name>
</gene>
<dbReference type="Proteomes" id="UP001605036">
    <property type="component" value="Unassembled WGS sequence"/>
</dbReference>
<accession>A0ABD1Y9P9</accession>
<proteinExistence type="predicted"/>
<reference evidence="2 3" key="1">
    <citation type="submission" date="2024-09" db="EMBL/GenBank/DDBJ databases">
        <title>Chromosome-scale assembly of Riccia fluitans.</title>
        <authorList>
            <person name="Paukszto L."/>
            <person name="Sawicki J."/>
            <person name="Karawczyk K."/>
            <person name="Piernik-Szablinska J."/>
            <person name="Szczecinska M."/>
            <person name="Mazdziarz M."/>
        </authorList>
    </citation>
    <scope>NUCLEOTIDE SEQUENCE [LARGE SCALE GENOMIC DNA]</scope>
    <source>
        <strain evidence="2">Rf_01</strain>
        <tissue evidence="2">Aerial parts of the thallus</tissue>
    </source>
</reference>
<evidence type="ECO:0000313" key="3">
    <source>
        <dbReference type="Proteomes" id="UP001605036"/>
    </source>
</evidence>
<protein>
    <submittedName>
        <fullName evidence="2">Uncharacterized protein</fullName>
    </submittedName>
</protein>
<feature type="region of interest" description="Disordered" evidence="1">
    <location>
        <begin position="30"/>
        <end position="51"/>
    </location>
</feature>
<evidence type="ECO:0000313" key="2">
    <source>
        <dbReference type="EMBL" id="KAL2623473.1"/>
    </source>
</evidence>
<keyword evidence="3" id="KW-1185">Reference proteome</keyword>